<feature type="domain" description="Helix-turn-helix type 11" evidence="1">
    <location>
        <begin position="22"/>
        <end position="75"/>
    </location>
</feature>
<dbReference type="AlphaFoldDB" id="A0A437QVY7"/>
<evidence type="ECO:0000313" key="3">
    <source>
        <dbReference type="EMBL" id="RVU38691.1"/>
    </source>
</evidence>
<dbReference type="Proteomes" id="UP000287447">
    <property type="component" value="Unassembled WGS sequence"/>
</dbReference>
<dbReference type="InterPro" id="IPR036390">
    <property type="entry name" value="WH_DNA-bd_sf"/>
</dbReference>
<dbReference type="Pfam" id="PF08279">
    <property type="entry name" value="HTH_11"/>
    <property type="match status" value="1"/>
</dbReference>
<evidence type="ECO:0000259" key="1">
    <source>
        <dbReference type="Pfam" id="PF08279"/>
    </source>
</evidence>
<feature type="domain" description="WYL" evidence="2">
    <location>
        <begin position="155"/>
        <end position="219"/>
    </location>
</feature>
<comment type="caution">
    <text evidence="3">The sequence shown here is derived from an EMBL/GenBank/DDBJ whole genome shotgun (WGS) entry which is preliminary data.</text>
</comment>
<dbReference type="InterPro" id="IPR036388">
    <property type="entry name" value="WH-like_DNA-bd_sf"/>
</dbReference>
<keyword evidence="4" id="KW-1185">Reference proteome</keyword>
<dbReference type="PANTHER" id="PTHR34580:SF3">
    <property type="entry name" value="PROTEIN PAFB"/>
    <property type="match status" value="1"/>
</dbReference>
<proteinExistence type="predicted"/>
<dbReference type="SUPFAM" id="SSF46785">
    <property type="entry name" value="Winged helix' DNA-binding domain"/>
    <property type="match status" value="1"/>
</dbReference>
<dbReference type="Pfam" id="PF13280">
    <property type="entry name" value="WYL"/>
    <property type="match status" value="1"/>
</dbReference>
<protein>
    <submittedName>
        <fullName evidence="3">YafY family transcriptional regulator</fullName>
    </submittedName>
</protein>
<sequence length="247" mass="27824">MRFLSATAWHEQREVRVRRADRLFEIIQLLRQARAPMTAAALAEQLEVNIRTVYRDIATLQGMRVPIEGAAGIGYLMRRGYDLAPLMFDVEEMEAIVVGLSLLARTGDVGLQTAARRANAKIAEVLPESRRGEAEGSHLNVSDWGADPPDLIDMAALRTALRENRALRIAYLDEAGDATERTILPVALVYYVQVAVLAAWCRLRKDFRHFRIDRIQSMDVLEEGFGPDARQLRLNWEAARQSEKAPT</sequence>
<evidence type="ECO:0000259" key="2">
    <source>
        <dbReference type="Pfam" id="PF13280"/>
    </source>
</evidence>
<organism evidence="3 4">
    <name type="scientific">Hwanghaeella grinnelliae</name>
    <dbReference type="NCBI Taxonomy" id="2500179"/>
    <lineage>
        <taxon>Bacteria</taxon>
        <taxon>Pseudomonadati</taxon>
        <taxon>Pseudomonadota</taxon>
        <taxon>Alphaproteobacteria</taxon>
        <taxon>Rhodospirillales</taxon>
        <taxon>Rhodospirillaceae</taxon>
        <taxon>Hwanghaeella</taxon>
    </lineage>
</organism>
<reference evidence="4" key="1">
    <citation type="submission" date="2019-01" db="EMBL/GenBank/DDBJ databases">
        <title>Gri0909 isolated from a small marine red alga.</title>
        <authorList>
            <person name="Kim J."/>
            <person name="Jeong S.E."/>
            <person name="Jeon C.O."/>
        </authorList>
    </citation>
    <scope>NUCLEOTIDE SEQUENCE [LARGE SCALE GENOMIC DNA]</scope>
    <source>
        <strain evidence="4">Gri0909</strain>
    </source>
</reference>
<dbReference type="Gene3D" id="1.10.10.10">
    <property type="entry name" value="Winged helix-like DNA-binding domain superfamily/Winged helix DNA-binding domain"/>
    <property type="match status" value="1"/>
</dbReference>
<dbReference type="InterPro" id="IPR013196">
    <property type="entry name" value="HTH_11"/>
</dbReference>
<dbReference type="InterPro" id="IPR026881">
    <property type="entry name" value="WYL_dom"/>
</dbReference>
<dbReference type="PROSITE" id="PS52050">
    <property type="entry name" value="WYL"/>
    <property type="match status" value="1"/>
</dbReference>
<dbReference type="InterPro" id="IPR051534">
    <property type="entry name" value="CBASS_pafABC_assoc_protein"/>
</dbReference>
<name>A0A437QVY7_9PROT</name>
<gene>
    <name evidence="3" type="ORF">EOI86_05305</name>
</gene>
<evidence type="ECO:0000313" key="4">
    <source>
        <dbReference type="Proteomes" id="UP000287447"/>
    </source>
</evidence>
<dbReference type="EMBL" id="SADE01000001">
    <property type="protein sequence ID" value="RVU38691.1"/>
    <property type="molecule type" value="Genomic_DNA"/>
</dbReference>
<dbReference type="PANTHER" id="PTHR34580">
    <property type="match status" value="1"/>
</dbReference>
<dbReference type="RefSeq" id="WP_127764063.1">
    <property type="nucleotide sequence ID" value="NZ_SADE01000001.1"/>
</dbReference>
<dbReference type="OrthoDB" id="9807255at2"/>
<accession>A0A437QVY7</accession>